<comment type="caution">
    <text evidence="2">The sequence shown here is derived from an EMBL/GenBank/DDBJ whole genome shotgun (WGS) entry which is preliminary data.</text>
</comment>
<gene>
    <name evidence="2" type="ORF">BaRGS_00001830</name>
</gene>
<dbReference type="Proteomes" id="UP001519460">
    <property type="component" value="Unassembled WGS sequence"/>
</dbReference>
<dbReference type="AlphaFoldDB" id="A0ABD0M6D3"/>
<dbReference type="EMBL" id="JACVVK020000005">
    <property type="protein sequence ID" value="KAK7506979.1"/>
    <property type="molecule type" value="Genomic_DNA"/>
</dbReference>
<evidence type="ECO:0000259" key="1">
    <source>
        <dbReference type="Pfam" id="PF25150"/>
    </source>
</evidence>
<dbReference type="PANTHER" id="PTHR14387:SF0">
    <property type="entry name" value="DUF2428 DOMAIN-CONTAINING PROTEIN"/>
    <property type="match status" value="1"/>
</dbReference>
<protein>
    <recommendedName>
        <fullName evidence="1">tRNA (32-2'-O)-methyltransferase regulator THADA-like TPR repeats region domain-containing protein</fullName>
    </recommendedName>
</protein>
<dbReference type="InterPro" id="IPR016024">
    <property type="entry name" value="ARM-type_fold"/>
</dbReference>
<dbReference type="SUPFAM" id="SSF48371">
    <property type="entry name" value="ARM repeat"/>
    <property type="match status" value="1"/>
</dbReference>
<sequence length="935" mass="104298">MSSTANQDSALEQLMTLDATLLDDASKFGPTDVLQLSHRLEAAVKLLSQAQASLDPDTTEVHDYVKQLVRCYVAASETAKIARGLEKSCMVQVVMSKCVHILVAKLCVLFTELSGKCPDQISREELDRFYITVKLSLQILQVFPEVKRSCWSSSSSSRHRHSFAGSHISAENLTEESQECLAQIMIGIFTVLTSKVGGLQLSDGSKDAHPSSTLSENRTSEIALIRSVISSASENIIVWDSVSGSSKQPDVYSPFLLRLFPLVCDMCDAGTDYQYWSFQLLSLWYRKLIVSLPALQHEDENFSVLGKGSKVLHETLQRLWVTWDSPVDGVSEFVVDTFRTLLDVWKAEVLEGQSDYEELAEELIVKVLQMPWHSRSRYKPLALLVPAVDTDKLLHEHPYLKAELLRCMGTSFLAALANDVYSAFLHSISQVRQKTCAYWLPATVKTVPYSGTCLQQHLLKLIGETKGGRNRQTVLFAWITTCRHVRSLVALDIEHLPQDLLVETIYNEEEEICAQAMSLLCGTQKKAEPLKEIEMELLQSSLPYCLKVDSAPFRQQLIASLRKLFVRVRDSCSTAIKRKTGAEFVDPSVDFMDWLYKFTMMNLFPGACFQRRRTCLDIIQAWLETVVFVPSDGAKKGKAQGPTDALLSYARCKGQWDLFSPGNRTFLLYCVTDGADEIQESATHILGKYFPWSPDEPESSTSFAMSEASTVSNISYASDTVTVPGEFATHLLRHGISLCNSPRAYENSSGALLVRIVYDKYVRLQGCRFEVPRRSSVSNISVKMMGEAKDADQGDVCATFFTNLLMKLITKQLQAAETDALNASKHLPIHGIMQALRECIHLEQESPGSICTTDWLGILETAITLATSVITYMLSLLAGGQTDSCPSFAEMGMALDELVASEEGRTEQEEDMSALKPEFQLLLSWSWLNLKVRSS</sequence>
<keyword evidence="3" id="KW-1185">Reference proteome</keyword>
<evidence type="ECO:0000313" key="2">
    <source>
        <dbReference type="EMBL" id="KAK7506979.1"/>
    </source>
</evidence>
<organism evidence="2 3">
    <name type="scientific">Batillaria attramentaria</name>
    <dbReference type="NCBI Taxonomy" id="370345"/>
    <lineage>
        <taxon>Eukaryota</taxon>
        <taxon>Metazoa</taxon>
        <taxon>Spiralia</taxon>
        <taxon>Lophotrochozoa</taxon>
        <taxon>Mollusca</taxon>
        <taxon>Gastropoda</taxon>
        <taxon>Caenogastropoda</taxon>
        <taxon>Sorbeoconcha</taxon>
        <taxon>Cerithioidea</taxon>
        <taxon>Batillariidae</taxon>
        <taxon>Batillaria</taxon>
    </lineage>
</organism>
<evidence type="ECO:0000313" key="3">
    <source>
        <dbReference type="Proteomes" id="UP001519460"/>
    </source>
</evidence>
<proteinExistence type="predicted"/>
<dbReference type="Pfam" id="PF25150">
    <property type="entry name" value="TPR_Trm732"/>
    <property type="match status" value="1"/>
</dbReference>
<name>A0ABD0M6D3_9CAEN</name>
<dbReference type="PANTHER" id="PTHR14387">
    <property type="entry name" value="THADA/DEATH RECEPTOR INTERACTING PROTEIN"/>
    <property type="match status" value="1"/>
</dbReference>
<dbReference type="InterPro" id="IPR051954">
    <property type="entry name" value="tRNA_methyltransferase_THADA"/>
</dbReference>
<reference evidence="2 3" key="1">
    <citation type="journal article" date="2023" name="Sci. Data">
        <title>Genome assembly of the Korean intertidal mud-creeper Batillaria attramentaria.</title>
        <authorList>
            <person name="Patra A.K."/>
            <person name="Ho P.T."/>
            <person name="Jun S."/>
            <person name="Lee S.J."/>
            <person name="Kim Y."/>
            <person name="Won Y.J."/>
        </authorList>
    </citation>
    <scope>NUCLEOTIDE SEQUENCE [LARGE SCALE GENOMIC DNA]</scope>
    <source>
        <strain evidence="2">Wonlab-2016</strain>
    </source>
</reference>
<dbReference type="InterPro" id="IPR056843">
    <property type="entry name" value="THADA-like_TPR"/>
</dbReference>
<feature type="domain" description="tRNA (32-2'-O)-methyltransferase regulator THADA-like TPR repeats region" evidence="1">
    <location>
        <begin position="419"/>
        <end position="625"/>
    </location>
</feature>
<accession>A0ABD0M6D3</accession>